<evidence type="ECO:0000313" key="1">
    <source>
        <dbReference type="EMBL" id="OUD10770.1"/>
    </source>
</evidence>
<dbReference type="Pfam" id="PF07386">
    <property type="entry name" value="DUF1499"/>
    <property type="match status" value="1"/>
</dbReference>
<dbReference type="InterPro" id="IPR010865">
    <property type="entry name" value="DUF1499"/>
</dbReference>
<dbReference type="RefSeq" id="WP_086450416.1">
    <property type="nucleotide sequence ID" value="NZ_MSPP01000001.1"/>
</dbReference>
<accession>A0A251X227</accession>
<evidence type="ECO:0000313" key="2">
    <source>
        <dbReference type="Proteomes" id="UP000194664"/>
    </source>
</evidence>
<dbReference type="EMBL" id="MSPP01000001">
    <property type="protein sequence ID" value="OUD10770.1"/>
    <property type="molecule type" value="Genomic_DNA"/>
</dbReference>
<reference evidence="1 2" key="1">
    <citation type="submission" date="2016-12" db="EMBL/GenBank/DDBJ databases">
        <title>The draft genome sequence of HSLHS2.</title>
        <authorList>
            <person name="Hu D."/>
            <person name="Wang L."/>
            <person name="Shao Z."/>
        </authorList>
    </citation>
    <scope>NUCLEOTIDE SEQUENCE [LARGE SCALE GENOMIC DNA]</scope>
    <source>
        <strain evidence="1">MCCC 1A06712</strain>
    </source>
</reference>
<sequence>MKIVALIVALFLGFAAYVRLAPLDAQRFFKRNDAADTGGIGEYPLDGGYAIVRENTTDALERIKAAALATDRTGLFAGSVQDGHMLFVTRSALWGFPDYTNVYINDEGLLVVSGHLRFGRSDLGVNQRRVTEWLTVAGLS</sequence>
<name>A0A251X227_9RHOB</name>
<organism evidence="1 2">
    <name type="scientific">Marivivens niveibacter</name>
    <dbReference type="NCBI Taxonomy" id="1930667"/>
    <lineage>
        <taxon>Bacteria</taxon>
        <taxon>Pseudomonadati</taxon>
        <taxon>Pseudomonadota</taxon>
        <taxon>Alphaproteobacteria</taxon>
        <taxon>Rhodobacterales</taxon>
        <taxon>Paracoccaceae</taxon>
        <taxon>Marivivens group</taxon>
        <taxon>Marivivens</taxon>
    </lineage>
</organism>
<gene>
    <name evidence="1" type="ORF">BVC71_04615</name>
</gene>
<dbReference type="AlphaFoldDB" id="A0A251X227"/>
<comment type="caution">
    <text evidence="1">The sequence shown here is derived from an EMBL/GenBank/DDBJ whole genome shotgun (WGS) entry which is preliminary data.</text>
</comment>
<evidence type="ECO:0008006" key="3">
    <source>
        <dbReference type="Google" id="ProtNLM"/>
    </source>
</evidence>
<dbReference type="OrthoDB" id="8479024at2"/>
<dbReference type="Proteomes" id="UP000194664">
    <property type="component" value="Unassembled WGS sequence"/>
</dbReference>
<keyword evidence="2" id="KW-1185">Reference proteome</keyword>
<protein>
    <recommendedName>
        <fullName evidence="3">DUF1499 domain-containing protein</fullName>
    </recommendedName>
</protein>
<proteinExistence type="predicted"/>